<organism evidence="1 2">
    <name type="scientific">Thelohanellus kitauei</name>
    <name type="common">Myxosporean</name>
    <dbReference type="NCBI Taxonomy" id="669202"/>
    <lineage>
        <taxon>Eukaryota</taxon>
        <taxon>Metazoa</taxon>
        <taxon>Cnidaria</taxon>
        <taxon>Myxozoa</taxon>
        <taxon>Myxosporea</taxon>
        <taxon>Bivalvulida</taxon>
        <taxon>Platysporina</taxon>
        <taxon>Myxobolidae</taxon>
        <taxon>Thelohanellus</taxon>
    </lineage>
</organism>
<evidence type="ECO:0000313" key="1">
    <source>
        <dbReference type="EMBL" id="KII73804.1"/>
    </source>
</evidence>
<proteinExistence type="predicted"/>
<dbReference type="EMBL" id="JWZT01000651">
    <property type="protein sequence ID" value="KII73804.1"/>
    <property type="molecule type" value="Genomic_DNA"/>
</dbReference>
<dbReference type="Proteomes" id="UP000031668">
    <property type="component" value="Unassembled WGS sequence"/>
</dbReference>
<comment type="caution">
    <text evidence="1">The sequence shown here is derived from an EMBL/GenBank/DDBJ whole genome shotgun (WGS) entry which is preliminary data.</text>
</comment>
<name>A0A0C2J7L7_THEKT</name>
<evidence type="ECO:0000313" key="2">
    <source>
        <dbReference type="Proteomes" id="UP000031668"/>
    </source>
</evidence>
<accession>A0A0C2J7L7</accession>
<gene>
    <name evidence="1" type="ORF">RF11_00362</name>
</gene>
<sequence>MDDVIIFGIKKDEHIEHVDDVLRAMKNINSKPSLKSVFSYSGISGPSQPFIFGCAGCDNVFEAVLSPVISHRGMCNPICISSFELRRKTIFRDRETNTIIDLCVNKIKPYLLGAH</sequence>
<protein>
    <recommendedName>
        <fullName evidence="3">Reverse transcriptase domain-containing protein</fullName>
    </recommendedName>
</protein>
<keyword evidence="2" id="KW-1185">Reference proteome</keyword>
<dbReference type="AlphaFoldDB" id="A0A0C2J7L7"/>
<reference evidence="1 2" key="1">
    <citation type="journal article" date="2014" name="Genome Biol. Evol.">
        <title>The genome of the myxosporean Thelohanellus kitauei shows adaptations to nutrient acquisition within its fish host.</title>
        <authorList>
            <person name="Yang Y."/>
            <person name="Xiong J."/>
            <person name="Zhou Z."/>
            <person name="Huo F."/>
            <person name="Miao W."/>
            <person name="Ran C."/>
            <person name="Liu Y."/>
            <person name="Zhang J."/>
            <person name="Feng J."/>
            <person name="Wang M."/>
            <person name="Wang M."/>
            <person name="Wang L."/>
            <person name="Yao B."/>
        </authorList>
    </citation>
    <scope>NUCLEOTIDE SEQUENCE [LARGE SCALE GENOMIC DNA]</scope>
    <source>
        <strain evidence="1">Wuqing</strain>
    </source>
</reference>
<evidence type="ECO:0008006" key="3">
    <source>
        <dbReference type="Google" id="ProtNLM"/>
    </source>
</evidence>